<evidence type="ECO:0000256" key="2">
    <source>
        <dbReference type="SAM" id="Phobius"/>
    </source>
</evidence>
<accession>A0A9J7L2W8</accession>
<reference evidence="3" key="1">
    <citation type="journal article" date="2020" name="Nat. Ecol. Evol.">
        <title>Deeply conserved synteny resolves early events in vertebrate evolution.</title>
        <authorList>
            <person name="Simakov O."/>
            <person name="Marletaz F."/>
            <person name="Yue J.X."/>
            <person name="O'Connell B."/>
            <person name="Jenkins J."/>
            <person name="Brandt A."/>
            <person name="Calef R."/>
            <person name="Tung C.H."/>
            <person name="Huang T.K."/>
            <person name="Schmutz J."/>
            <person name="Satoh N."/>
            <person name="Yu J.K."/>
            <person name="Putnam N.H."/>
            <person name="Green R.E."/>
            <person name="Rokhsar D.S."/>
        </authorList>
    </citation>
    <scope>NUCLEOTIDE SEQUENCE [LARGE SCALE GENOMIC DNA]</scope>
    <source>
        <strain evidence="3">S238N-H82</strain>
    </source>
</reference>
<dbReference type="RefSeq" id="XP_035675012.1">
    <property type="nucleotide sequence ID" value="XM_035819119.1"/>
</dbReference>
<reference evidence="4 5" key="2">
    <citation type="submission" date="2025-04" db="UniProtKB">
        <authorList>
            <consortium name="RefSeq"/>
        </authorList>
    </citation>
    <scope>IDENTIFICATION</scope>
    <source>
        <strain evidence="4 5">S238N-H82</strain>
        <tissue evidence="4 5">Testes</tissue>
    </source>
</reference>
<feature type="region of interest" description="Disordered" evidence="1">
    <location>
        <begin position="1"/>
        <end position="21"/>
    </location>
</feature>
<keyword evidence="2" id="KW-0472">Membrane</keyword>
<dbReference type="AlphaFoldDB" id="A0A9J7L2W8"/>
<keyword evidence="2" id="KW-1133">Transmembrane helix</keyword>
<proteinExistence type="predicted"/>
<organism evidence="3 5">
    <name type="scientific">Branchiostoma floridae</name>
    <name type="common">Florida lancelet</name>
    <name type="synonym">Amphioxus</name>
    <dbReference type="NCBI Taxonomy" id="7739"/>
    <lineage>
        <taxon>Eukaryota</taxon>
        <taxon>Metazoa</taxon>
        <taxon>Chordata</taxon>
        <taxon>Cephalochordata</taxon>
        <taxon>Leptocardii</taxon>
        <taxon>Amphioxiformes</taxon>
        <taxon>Branchiostomatidae</taxon>
        <taxon>Branchiostoma</taxon>
    </lineage>
</organism>
<keyword evidence="2" id="KW-0812">Transmembrane</keyword>
<name>A0A9J7L2W8_BRAFL</name>
<keyword evidence="3" id="KW-1185">Reference proteome</keyword>
<gene>
    <name evidence="4 5 6" type="primary">LOC118414851</name>
</gene>
<evidence type="ECO:0000256" key="1">
    <source>
        <dbReference type="SAM" id="MobiDB-lite"/>
    </source>
</evidence>
<dbReference type="RefSeq" id="XP_035675011.1">
    <property type="nucleotide sequence ID" value="XM_035819118.1"/>
</dbReference>
<dbReference type="RefSeq" id="XP_035675010.1">
    <property type="nucleotide sequence ID" value="XM_035819117.1"/>
</dbReference>
<feature type="region of interest" description="Disordered" evidence="1">
    <location>
        <begin position="85"/>
        <end position="148"/>
    </location>
</feature>
<evidence type="ECO:0000313" key="4">
    <source>
        <dbReference type="RefSeq" id="XP_035675010.1"/>
    </source>
</evidence>
<sequence>MGKLTVEATGKTSPVDPPPYPLEPLPTKPGLQTNIVVPEEVPGHPSARPRRCPKKCGTIALVTVCVVLVVALVILGVKLAKKHKMAGKHGCRDRGEEEHMGDDDCEEMEDMDEMDEEGEQSEGSDGHGGEQNPNSRWCPFGGGASNGC</sequence>
<feature type="transmembrane region" description="Helical" evidence="2">
    <location>
        <begin position="59"/>
        <end position="80"/>
    </location>
</feature>
<evidence type="ECO:0000313" key="3">
    <source>
        <dbReference type="Proteomes" id="UP000001554"/>
    </source>
</evidence>
<feature type="compositionally biased region" description="Acidic residues" evidence="1">
    <location>
        <begin position="99"/>
        <end position="122"/>
    </location>
</feature>
<dbReference type="GeneID" id="118414851"/>
<protein>
    <submittedName>
        <fullName evidence="4 5">Uncharacterized protein LOC118414851 isoform X1</fullName>
    </submittedName>
</protein>
<evidence type="ECO:0000313" key="5">
    <source>
        <dbReference type="RefSeq" id="XP_035675011.1"/>
    </source>
</evidence>
<evidence type="ECO:0000313" key="6">
    <source>
        <dbReference type="RefSeq" id="XP_035675012.1"/>
    </source>
</evidence>
<dbReference type="Proteomes" id="UP000001554">
    <property type="component" value="Chromosome 4"/>
</dbReference>
<dbReference type="KEGG" id="bfo:118414851"/>